<comment type="caution">
    <text evidence="3">The sequence shown here is derived from an EMBL/GenBank/DDBJ whole genome shotgun (WGS) entry which is preliminary data.</text>
</comment>
<evidence type="ECO:0000313" key="5">
    <source>
        <dbReference type="Proteomes" id="UP000434957"/>
    </source>
</evidence>
<accession>A0A6A4DRF0</accession>
<evidence type="ECO:0000313" key="3">
    <source>
        <dbReference type="EMBL" id="KAE9312971.1"/>
    </source>
</evidence>
<dbReference type="Proteomes" id="UP000434957">
    <property type="component" value="Unassembled WGS sequence"/>
</dbReference>
<dbReference type="AlphaFoldDB" id="A0A6A4DRF0"/>
<protein>
    <submittedName>
        <fullName evidence="3">Uncharacterized protein</fullName>
    </submittedName>
</protein>
<evidence type="ECO:0000256" key="1">
    <source>
        <dbReference type="SAM" id="MobiDB-lite"/>
    </source>
</evidence>
<sequence length="96" mass="10485">MDSLWCLYTFFMTPLWILHAPLWIIHAAGGAFTVSARGLPAEVRPHGTPTSANRMGCTPQGRSHVAAPAGSRFHRFHHLPPPDAADDAALDQVWTT</sequence>
<reference evidence="3 5" key="1">
    <citation type="submission" date="2018-08" db="EMBL/GenBank/DDBJ databases">
        <title>Genomic investigation of the strawberry pathogen Phytophthora fragariae indicates pathogenicity is determined by transcriptional variation in three key races.</title>
        <authorList>
            <person name="Adams T.M."/>
            <person name="Armitage A.D."/>
            <person name="Sobczyk M.K."/>
            <person name="Bates H.J."/>
            <person name="Dunwell J.M."/>
            <person name="Nellist C.F."/>
            <person name="Harrison R.J."/>
        </authorList>
    </citation>
    <scope>NUCLEOTIDE SEQUENCE [LARGE SCALE GENOMIC DNA]</scope>
    <source>
        <strain evidence="2 4">SCRP249</strain>
        <strain evidence="3 5">SCRP333</strain>
    </source>
</reference>
<evidence type="ECO:0000313" key="4">
    <source>
        <dbReference type="Proteomes" id="UP000429607"/>
    </source>
</evidence>
<proteinExistence type="predicted"/>
<feature type="region of interest" description="Disordered" evidence="1">
    <location>
        <begin position="43"/>
        <end position="65"/>
    </location>
</feature>
<keyword evidence="5" id="KW-1185">Reference proteome</keyword>
<gene>
    <name evidence="2" type="ORF">PR001_g19224</name>
    <name evidence="3" type="ORF">PR003_g19623</name>
</gene>
<dbReference type="EMBL" id="QXFV01001764">
    <property type="protein sequence ID" value="KAE8998796.1"/>
    <property type="molecule type" value="Genomic_DNA"/>
</dbReference>
<dbReference type="Proteomes" id="UP000429607">
    <property type="component" value="Unassembled WGS sequence"/>
</dbReference>
<dbReference type="EMBL" id="QXFT01001670">
    <property type="protein sequence ID" value="KAE9312971.1"/>
    <property type="molecule type" value="Genomic_DNA"/>
</dbReference>
<name>A0A6A4DRF0_9STRA</name>
<evidence type="ECO:0000313" key="2">
    <source>
        <dbReference type="EMBL" id="KAE8998796.1"/>
    </source>
</evidence>
<organism evidence="3 5">
    <name type="scientific">Phytophthora rubi</name>
    <dbReference type="NCBI Taxonomy" id="129364"/>
    <lineage>
        <taxon>Eukaryota</taxon>
        <taxon>Sar</taxon>
        <taxon>Stramenopiles</taxon>
        <taxon>Oomycota</taxon>
        <taxon>Peronosporomycetes</taxon>
        <taxon>Peronosporales</taxon>
        <taxon>Peronosporaceae</taxon>
        <taxon>Phytophthora</taxon>
    </lineage>
</organism>